<dbReference type="Gene3D" id="1.10.443.10">
    <property type="entry name" value="Intergrase catalytic core"/>
    <property type="match status" value="1"/>
</dbReference>
<evidence type="ECO:0000313" key="2">
    <source>
        <dbReference type="EMBL" id="AAZ47298.1"/>
    </source>
</evidence>
<reference evidence="2" key="1">
    <citation type="submission" date="2005-08" db="EMBL/GenBank/DDBJ databases">
        <title>Complete sequence of Dechloromonas aromatica RCB.</title>
        <authorList>
            <person name="Salinero K.K."/>
            <person name="Copeland A."/>
            <person name="Lucas S."/>
            <person name="Lapidus A."/>
            <person name="Barry K."/>
            <person name="Detter J.C."/>
            <person name="Glavina T."/>
            <person name="Hammon N."/>
            <person name="Israni S."/>
            <person name="Pitluck S."/>
            <person name="Di Bartolo G."/>
            <person name="Trong S."/>
            <person name="Schmutz J."/>
            <person name="Larimer F."/>
            <person name="Land M."/>
            <person name="Ivanova N."/>
            <person name="Richardson P."/>
        </authorList>
    </citation>
    <scope>NUCLEOTIDE SEQUENCE</scope>
    <source>
        <strain evidence="2">RCB</strain>
    </source>
</reference>
<dbReference type="InterPro" id="IPR013762">
    <property type="entry name" value="Integrase-like_cat_sf"/>
</dbReference>
<dbReference type="GO" id="GO:0015074">
    <property type="term" value="P:DNA integration"/>
    <property type="evidence" value="ECO:0007669"/>
    <property type="project" value="InterPro"/>
</dbReference>
<gene>
    <name evidence="2" type="ordered locus">Daro_2565</name>
</gene>
<proteinExistence type="predicted"/>
<dbReference type="KEGG" id="dar:Daro_2565"/>
<dbReference type="GO" id="GO:0003677">
    <property type="term" value="F:DNA binding"/>
    <property type="evidence" value="ECO:0007669"/>
    <property type="project" value="InterPro"/>
</dbReference>
<dbReference type="EMBL" id="CP000089">
    <property type="protein sequence ID" value="AAZ47298.1"/>
    <property type="molecule type" value="Genomic_DNA"/>
</dbReference>
<dbReference type="HOGENOM" id="CLU_076003_0_0_4"/>
<dbReference type="InterPro" id="IPR011010">
    <property type="entry name" value="DNA_brk_join_enz"/>
</dbReference>
<dbReference type="STRING" id="159087.Daro_2565"/>
<protein>
    <recommendedName>
        <fullName evidence="3">Phage integrase</fullName>
    </recommendedName>
</protein>
<evidence type="ECO:0008006" key="3">
    <source>
        <dbReference type="Google" id="ProtNLM"/>
    </source>
</evidence>
<dbReference type="SUPFAM" id="SSF56349">
    <property type="entry name" value="DNA breaking-rejoining enzymes"/>
    <property type="match status" value="1"/>
</dbReference>
<dbReference type="GO" id="GO:0006310">
    <property type="term" value="P:DNA recombination"/>
    <property type="evidence" value="ECO:0007669"/>
    <property type="project" value="UniProtKB-KW"/>
</dbReference>
<organism evidence="2">
    <name type="scientific">Dechloromonas aromatica (strain RCB)</name>
    <dbReference type="NCBI Taxonomy" id="159087"/>
    <lineage>
        <taxon>Bacteria</taxon>
        <taxon>Pseudomonadati</taxon>
        <taxon>Pseudomonadota</taxon>
        <taxon>Betaproteobacteria</taxon>
        <taxon>Rhodocyclales</taxon>
        <taxon>Azonexaceae</taxon>
        <taxon>Dechloromonas</taxon>
    </lineage>
</organism>
<sequence length="317" mass="35354">MQVMQDSQEVSKHHENALQSVEMLRAVIGGDTYETVAVRFGISRTAVERRIKSVAIQLTQVVGVDGLKEEGAAFVRRLRLHREAILVALAGFVPLLPVGTRPARVLSAAEVAQGAVRIKGRTSRTWHDLALYYMLFATGLRPLEIARLEVRDYLHADGSVCRESELRAEVAINGKLRPLYFSSRRLDDALTAYFRERCDGGHGVGAPDYYRGLRADSRLFLSPCGEPYRIASNNGEPGQNRFVCRALLEIYRKLFRYAELKGLSAQSARLTVMSRMYERGADEDQVGAILGIGERSAVRELLPRPKPTLAELLDELV</sequence>
<name>Q47CY3_DECAR</name>
<dbReference type="eggNOG" id="COG0582">
    <property type="taxonomic scope" value="Bacteria"/>
</dbReference>
<dbReference type="OrthoDB" id="305957at2"/>
<evidence type="ECO:0000256" key="1">
    <source>
        <dbReference type="ARBA" id="ARBA00023172"/>
    </source>
</evidence>
<keyword evidence="1" id="KW-0233">DNA recombination</keyword>
<dbReference type="AlphaFoldDB" id="Q47CY3"/>
<accession>Q47CY3</accession>